<organism evidence="2 3">
    <name type="scientific">Hyaloscypha bicolor E</name>
    <dbReference type="NCBI Taxonomy" id="1095630"/>
    <lineage>
        <taxon>Eukaryota</taxon>
        <taxon>Fungi</taxon>
        <taxon>Dikarya</taxon>
        <taxon>Ascomycota</taxon>
        <taxon>Pezizomycotina</taxon>
        <taxon>Leotiomycetes</taxon>
        <taxon>Helotiales</taxon>
        <taxon>Hyaloscyphaceae</taxon>
        <taxon>Hyaloscypha</taxon>
        <taxon>Hyaloscypha bicolor</taxon>
    </lineage>
</organism>
<dbReference type="GeneID" id="36596583"/>
<evidence type="ECO:0000313" key="3">
    <source>
        <dbReference type="Proteomes" id="UP000235371"/>
    </source>
</evidence>
<proteinExistence type="predicted"/>
<accession>A0A2J6TCB8</accession>
<dbReference type="InterPro" id="IPR056125">
    <property type="entry name" value="DUF7708"/>
</dbReference>
<sequence length="496" mass="56481">QEVYKNAVRHFRAHLTEDECNKIWLQDQTGMAGVQEAVRAAKAKYEGGSEQSKARKWLKRLSQSILLYGKVLEMSASYCSEYVALPLGAIKFLLTAIVNHEESIAQLSKALAQITTVLPKADIKLLLYPTERIKLEVSVLYGHLMEFTQRAISWYEAGRVKHVLTAMFRPTKLEFQDISHKIFCSSQAIDQLAATANQAELRDLHLLFMEFKRTMIESQAVNSTILLDSKRRICEIQFSQILTFTAATSLPEPEESFRYSSFLSKRRQLRRTYEAHPSWRSRKLKEWAMSNTPSLIIARGTCLTRHETKDFATEMVALLRATKIPVIWTLSAKADSSSAWRSPIEVLKQLVLQILHLNQSLLNDESPALNAARFQNATKESEWFGILASVLSGLEKLYIVVDAEIMNREMASQISWTDAFNTMLEDLKALSCKTVVKIVLVSYSNSPYISSSQPTTFGNVTVRIEKERRMATMRKHHFRSRGSQQGSNVLMPLLRH</sequence>
<dbReference type="RefSeq" id="XP_024737581.1">
    <property type="nucleotide sequence ID" value="XM_024888507.1"/>
</dbReference>
<dbReference type="AlphaFoldDB" id="A0A2J6TCB8"/>
<gene>
    <name evidence="2" type="ORF">K444DRAFT_721044</name>
</gene>
<dbReference type="Proteomes" id="UP000235371">
    <property type="component" value="Unassembled WGS sequence"/>
</dbReference>
<feature type="domain" description="DUF7708" evidence="1">
    <location>
        <begin position="56"/>
        <end position="201"/>
    </location>
</feature>
<dbReference type="OrthoDB" id="61900at2759"/>
<dbReference type="Pfam" id="PF24809">
    <property type="entry name" value="DUF7708"/>
    <property type="match status" value="1"/>
</dbReference>
<feature type="non-terminal residue" evidence="2">
    <location>
        <position position="1"/>
    </location>
</feature>
<evidence type="ECO:0000313" key="2">
    <source>
        <dbReference type="EMBL" id="PMD60677.1"/>
    </source>
</evidence>
<keyword evidence="3" id="KW-1185">Reference proteome</keyword>
<reference evidence="2 3" key="1">
    <citation type="submission" date="2016-04" db="EMBL/GenBank/DDBJ databases">
        <title>A degradative enzymes factory behind the ericoid mycorrhizal symbiosis.</title>
        <authorList>
            <consortium name="DOE Joint Genome Institute"/>
            <person name="Martino E."/>
            <person name="Morin E."/>
            <person name="Grelet G."/>
            <person name="Kuo A."/>
            <person name="Kohler A."/>
            <person name="Daghino S."/>
            <person name="Barry K."/>
            <person name="Choi C."/>
            <person name="Cichocki N."/>
            <person name="Clum A."/>
            <person name="Copeland A."/>
            <person name="Hainaut M."/>
            <person name="Haridas S."/>
            <person name="Labutti K."/>
            <person name="Lindquist E."/>
            <person name="Lipzen A."/>
            <person name="Khouja H.-R."/>
            <person name="Murat C."/>
            <person name="Ohm R."/>
            <person name="Olson A."/>
            <person name="Spatafora J."/>
            <person name="Veneault-Fourrey C."/>
            <person name="Henrissat B."/>
            <person name="Grigoriev I."/>
            <person name="Martin F."/>
            <person name="Perotto S."/>
        </authorList>
    </citation>
    <scope>NUCLEOTIDE SEQUENCE [LARGE SCALE GENOMIC DNA]</scope>
    <source>
        <strain evidence="2 3">E</strain>
    </source>
</reference>
<dbReference type="EMBL" id="KZ613788">
    <property type="protein sequence ID" value="PMD60677.1"/>
    <property type="molecule type" value="Genomic_DNA"/>
</dbReference>
<protein>
    <recommendedName>
        <fullName evidence="1">DUF7708 domain-containing protein</fullName>
    </recommendedName>
</protein>
<evidence type="ECO:0000259" key="1">
    <source>
        <dbReference type="Pfam" id="PF24809"/>
    </source>
</evidence>
<dbReference type="InParanoid" id="A0A2J6TCB8"/>
<name>A0A2J6TCB8_9HELO</name>
<dbReference type="STRING" id="1095630.A0A2J6TCB8"/>